<evidence type="ECO:0000256" key="2">
    <source>
        <dbReference type="ARBA" id="ARBA00023015"/>
    </source>
</evidence>
<dbReference type="Proteomes" id="UP001589867">
    <property type="component" value="Unassembled WGS sequence"/>
</dbReference>
<dbReference type="RefSeq" id="WP_377248148.1">
    <property type="nucleotide sequence ID" value="NZ_JBHLUH010000009.1"/>
</dbReference>
<organism evidence="7 8">
    <name type="scientific">Phytohabitans kaempferiae</name>
    <dbReference type="NCBI Taxonomy" id="1620943"/>
    <lineage>
        <taxon>Bacteria</taxon>
        <taxon>Bacillati</taxon>
        <taxon>Actinomycetota</taxon>
        <taxon>Actinomycetes</taxon>
        <taxon>Micromonosporales</taxon>
        <taxon>Micromonosporaceae</taxon>
    </lineage>
</organism>
<evidence type="ECO:0000313" key="8">
    <source>
        <dbReference type="Proteomes" id="UP001589867"/>
    </source>
</evidence>
<comment type="caution">
    <text evidence="7">The sequence shown here is derived from an EMBL/GenBank/DDBJ whole genome shotgun (WGS) entry which is preliminary data.</text>
</comment>
<dbReference type="InterPro" id="IPR041490">
    <property type="entry name" value="KstR2_TetR_C"/>
</dbReference>
<keyword evidence="8" id="KW-1185">Reference proteome</keyword>
<dbReference type="SUPFAM" id="SSF48498">
    <property type="entry name" value="Tetracyclin repressor-like, C-terminal domain"/>
    <property type="match status" value="1"/>
</dbReference>
<dbReference type="EMBL" id="JBHLUH010000009">
    <property type="protein sequence ID" value="MFC0527714.1"/>
    <property type="molecule type" value="Genomic_DNA"/>
</dbReference>
<keyword evidence="3 5" id="KW-0238">DNA-binding</keyword>
<dbReference type="InterPro" id="IPR001647">
    <property type="entry name" value="HTH_TetR"/>
</dbReference>
<dbReference type="Gene3D" id="1.10.10.60">
    <property type="entry name" value="Homeodomain-like"/>
    <property type="match status" value="1"/>
</dbReference>
<feature type="domain" description="HTH tetR-type" evidence="6">
    <location>
        <begin position="5"/>
        <end position="65"/>
    </location>
</feature>
<evidence type="ECO:0000256" key="1">
    <source>
        <dbReference type="ARBA" id="ARBA00022491"/>
    </source>
</evidence>
<evidence type="ECO:0000256" key="4">
    <source>
        <dbReference type="ARBA" id="ARBA00023163"/>
    </source>
</evidence>
<dbReference type="InterPro" id="IPR009057">
    <property type="entry name" value="Homeodomain-like_sf"/>
</dbReference>
<evidence type="ECO:0000313" key="7">
    <source>
        <dbReference type="EMBL" id="MFC0527714.1"/>
    </source>
</evidence>
<evidence type="ECO:0000256" key="5">
    <source>
        <dbReference type="PROSITE-ProRule" id="PRU00335"/>
    </source>
</evidence>
<dbReference type="PROSITE" id="PS50977">
    <property type="entry name" value="HTH_TETR_2"/>
    <property type="match status" value="1"/>
</dbReference>
<dbReference type="PRINTS" id="PR00455">
    <property type="entry name" value="HTHTETR"/>
</dbReference>
<dbReference type="PANTHER" id="PTHR30055">
    <property type="entry name" value="HTH-TYPE TRANSCRIPTIONAL REGULATOR RUTR"/>
    <property type="match status" value="1"/>
</dbReference>
<sequence>MAEALDRRQQIIDSAAASFASRGVAATTVRQIADEVGILSGSLYHHFESKEAIVEAIISPYLDELRVRYREALSGAGDPPTRLRNLVAASLATAATHPQATEIYQNDVNYLRGFERFAFLRDVQREVRAAWLAVINEGVATGAFRSDVDPQVFYRLIRDAVWLSVRWFYPSDDYPVSRLADQCTAVFLDGLAARPAAPAAPSSRRRRSAARTSAS</sequence>
<dbReference type="InterPro" id="IPR050109">
    <property type="entry name" value="HTH-type_TetR-like_transc_reg"/>
</dbReference>
<keyword evidence="1" id="KW-0678">Repressor</keyword>
<keyword evidence="2" id="KW-0805">Transcription regulation</keyword>
<reference evidence="7 8" key="1">
    <citation type="submission" date="2024-09" db="EMBL/GenBank/DDBJ databases">
        <authorList>
            <person name="Sun Q."/>
            <person name="Mori K."/>
        </authorList>
    </citation>
    <scope>NUCLEOTIDE SEQUENCE [LARGE SCALE GENOMIC DNA]</scope>
    <source>
        <strain evidence="7 8">TBRC 3947</strain>
    </source>
</reference>
<keyword evidence="4" id="KW-0804">Transcription</keyword>
<dbReference type="Gene3D" id="1.10.357.10">
    <property type="entry name" value="Tetracycline Repressor, domain 2"/>
    <property type="match status" value="1"/>
</dbReference>
<dbReference type="InterPro" id="IPR036271">
    <property type="entry name" value="Tet_transcr_reg_TetR-rel_C_sf"/>
</dbReference>
<dbReference type="PANTHER" id="PTHR30055:SF175">
    <property type="entry name" value="HTH-TYPE TRANSCRIPTIONAL REPRESSOR KSTR2"/>
    <property type="match status" value="1"/>
</dbReference>
<gene>
    <name evidence="7" type="ORF">ACFFIA_08580</name>
</gene>
<dbReference type="Pfam" id="PF17932">
    <property type="entry name" value="TetR_C_24"/>
    <property type="match status" value="1"/>
</dbReference>
<name>A0ABV6LZM4_9ACTN</name>
<proteinExistence type="predicted"/>
<evidence type="ECO:0000259" key="6">
    <source>
        <dbReference type="PROSITE" id="PS50977"/>
    </source>
</evidence>
<dbReference type="Pfam" id="PF00440">
    <property type="entry name" value="TetR_N"/>
    <property type="match status" value="1"/>
</dbReference>
<evidence type="ECO:0000256" key="3">
    <source>
        <dbReference type="ARBA" id="ARBA00023125"/>
    </source>
</evidence>
<dbReference type="SUPFAM" id="SSF46689">
    <property type="entry name" value="Homeodomain-like"/>
    <property type="match status" value="1"/>
</dbReference>
<feature type="DNA-binding region" description="H-T-H motif" evidence="5">
    <location>
        <begin position="28"/>
        <end position="47"/>
    </location>
</feature>
<accession>A0ABV6LZM4</accession>
<protein>
    <submittedName>
        <fullName evidence="7">TetR/AcrR family transcriptional regulator</fullName>
    </submittedName>
</protein>